<reference evidence="6" key="1">
    <citation type="submission" date="2019-11" db="EMBL/GenBank/DDBJ databases">
        <authorList>
            <person name="Liu Y."/>
            <person name="Hou J."/>
            <person name="Li T.-Q."/>
            <person name="Guan C.-H."/>
            <person name="Wu X."/>
            <person name="Wu H.-Z."/>
            <person name="Ling F."/>
            <person name="Zhang R."/>
            <person name="Shi X.-G."/>
            <person name="Ren J.-P."/>
            <person name="Chen E.-F."/>
            <person name="Sun J.-M."/>
        </authorList>
    </citation>
    <scope>NUCLEOTIDE SEQUENCE</scope>
    <source>
        <strain evidence="6">Adult_tree_wgs_1</strain>
        <tissue evidence="6">Leaves</tissue>
    </source>
</reference>
<keyword evidence="3" id="KW-0560">Oxidoreductase</keyword>
<dbReference type="EMBL" id="WJXA01000006">
    <property type="protein sequence ID" value="KAF7140708.1"/>
    <property type="molecule type" value="Genomic_DNA"/>
</dbReference>
<dbReference type="Proteomes" id="UP000626092">
    <property type="component" value="Unassembled WGS sequence"/>
</dbReference>
<dbReference type="OrthoDB" id="1055148at2759"/>
<protein>
    <submittedName>
        <fullName evidence="6">Uncharacterized protein</fullName>
    </submittedName>
</protein>
<gene>
    <name evidence="6" type="ORF">RHSIM_Rhsim06G0058400</name>
</gene>
<keyword evidence="5" id="KW-0503">Monooxygenase</keyword>
<proteinExistence type="predicted"/>
<dbReference type="PANTHER" id="PTHR47947:SF24">
    <property type="entry name" value="ISOFLAVONE 2'-HYDROXYLASE-LIKE"/>
    <property type="match status" value="1"/>
</dbReference>
<dbReference type="AlphaFoldDB" id="A0A834GVL4"/>
<dbReference type="Gene3D" id="1.10.630.10">
    <property type="entry name" value="Cytochrome P450"/>
    <property type="match status" value="2"/>
</dbReference>
<dbReference type="InterPro" id="IPR001128">
    <property type="entry name" value="Cyt_P450"/>
</dbReference>
<dbReference type="Pfam" id="PF00067">
    <property type="entry name" value="p450"/>
    <property type="match status" value="2"/>
</dbReference>
<evidence type="ECO:0000256" key="4">
    <source>
        <dbReference type="ARBA" id="ARBA00023004"/>
    </source>
</evidence>
<sequence>MLEVSPERGASRRGWFAQQKQGRYDGEDVMKVEELFRSEGSNMGDFLPILRWVGVGGFEKRLMALKETRDVFVQELIEDNRRRMEGGSGGGGGEVEGKKKTMVEMLLKLQESEPEYYYTDQMIRGITKNLFVAGTDTSLATMERALSLLLNNPQVLEKARAEIDKRVSHRRLIAESDTPQTSLISAASSTRQCRCTYPAAPLPVPRESSEDCADMVDMTEGGGLALHMAQPLMAKFRPRSTDNGMEICIGADKTKREPNNLLLTPPFSKFEGATHHAQNLSTNTLSPPPFFPLVDQTMAAAQYLLCVALLVALYTFTKHCLNKIRNLTPSPFPALPILGHLYLFRKPLQRALSDISARFGPVLLLYFGSRPVLLVSSPSAVEECFGRNDVVFASRPRLLAGKVVGDGYTTMAWAPYGENWRKLRRICSVEILSSHSLQLLGGIRADEVGLLLRRLSRSGGDQAVDMKAFLFEMVLNVMMRMIAGKRYNGEDAVKVEELFRSEGSNMGDFLPILRWVGVGGGFEKKLMALKEKRDVFVQELIEDNRRRMWGGSGGGEAKGKKTMVEMLLTLQESEPEYYTDQMIRGIMKVLFASGIDTSVAAMELALSLLLNNLQVLHKAS</sequence>
<keyword evidence="1" id="KW-0349">Heme</keyword>
<dbReference type="SUPFAM" id="SSF48264">
    <property type="entry name" value="Cytochrome P450"/>
    <property type="match status" value="2"/>
</dbReference>
<dbReference type="InterPro" id="IPR036396">
    <property type="entry name" value="Cyt_P450_sf"/>
</dbReference>
<dbReference type="GO" id="GO:0016705">
    <property type="term" value="F:oxidoreductase activity, acting on paired donors, with incorporation or reduction of molecular oxygen"/>
    <property type="evidence" value="ECO:0007669"/>
    <property type="project" value="InterPro"/>
</dbReference>
<evidence type="ECO:0000256" key="3">
    <source>
        <dbReference type="ARBA" id="ARBA00023002"/>
    </source>
</evidence>
<dbReference type="GO" id="GO:0005506">
    <property type="term" value="F:iron ion binding"/>
    <property type="evidence" value="ECO:0007669"/>
    <property type="project" value="InterPro"/>
</dbReference>
<evidence type="ECO:0000256" key="1">
    <source>
        <dbReference type="ARBA" id="ARBA00022617"/>
    </source>
</evidence>
<dbReference type="GO" id="GO:0020037">
    <property type="term" value="F:heme binding"/>
    <property type="evidence" value="ECO:0007669"/>
    <property type="project" value="InterPro"/>
</dbReference>
<name>A0A834GVL4_RHOSS</name>
<evidence type="ECO:0000313" key="7">
    <source>
        <dbReference type="Proteomes" id="UP000626092"/>
    </source>
</evidence>
<keyword evidence="2" id="KW-0479">Metal-binding</keyword>
<dbReference type="GO" id="GO:0004497">
    <property type="term" value="F:monooxygenase activity"/>
    <property type="evidence" value="ECO:0007669"/>
    <property type="project" value="UniProtKB-KW"/>
</dbReference>
<evidence type="ECO:0000256" key="5">
    <source>
        <dbReference type="ARBA" id="ARBA00023033"/>
    </source>
</evidence>
<evidence type="ECO:0000313" key="6">
    <source>
        <dbReference type="EMBL" id="KAF7140708.1"/>
    </source>
</evidence>
<evidence type="ECO:0000256" key="2">
    <source>
        <dbReference type="ARBA" id="ARBA00022723"/>
    </source>
</evidence>
<organism evidence="6 7">
    <name type="scientific">Rhododendron simsii</name>
    <name type="common">Sims's rhododendron</name>
    <dbReference type="NCBI Taxonomy" id="118357"/>
    <lineage>
        <taxon>Eukaryota</taxon>
        <taxon>Viridiplantae</taxon>
        <taxon>Streptophyta</taxon>
        <taxon>Embryophyta</taxon>
        <taxon>Tracheophyta</taxon>
        <taxon>Spermatophyta</taxon>
        <taxon>Magnoliopsida</taxon>
        <taxon>eudicotyledons</taxon>
        <taxon>Gunneridae</taxon>
        <taxon>Pentapetalae</taxon>
        <taxon>asterids</taxon>
        <taxon>Ericales</taxon>
        <taxon>Ericaceae</taxon>
        <taxon>Ericoideae</taxon>
        <taxon>Rhodoreae</taxon>
        <taxon>Rhododendron</taxon>
    </lineage>
</organism>
<dbReference type="InterPro" id="IPR002401">
    <property type="entry name" value="Cyt_P450_E_grp-I"/>
</dbReference>
<keyword evidence="4" id="KW-0408">Iron</keyword>
<keyword evidence="7" id="KW-1185">Reference proteome</keyword>
<dbReference type="PRINTS" id="PR00463">
    <property type="entry name" value="EP450I"/>
</dbReference>
<comment type="caution">
    <text evidence="6">The sequence shown here is derived from an EMBL/GenBank/DDBJ whole genome shotgun (WGS) entry which is preliminary data.</text>
</comment>
<dbReference type="InterPro" id="IPR050651">
    <property type="entry name" value="Plant_Cytochrome_P450_Monoox"/>
</dbReference>
<accession>A0A834GVL4</accession>
<dbReference type="PANTHER" id="PTHR47947">
    <property type="entry name" value="CYTOCHROME P450 82C3-RELATED"/>
    <property type="match status" value="1"/>
</dbReference>